<name>A0A8B8GIY8_9HEMI</name>
<dbReference type="RefSeq" id="XP_025422890.1">
    <property type="nucleotide sequence ID" value="XM_025567105.1"/>
</dbReference>
<dbReference type="AlphaFoldDB" id="A0A8B8GIY8"/>
<accession>A0A8B8GIY8</accession>
<evidence type="ECO:0000313" key="2">
    <source>
        <dbReference type="RefSeq" id="XP_025422890.1"/>
    </source>
</evidence>
<sequence length="73" mass="8223">MCTGIGVAYRSRGSSECDKKRAPSFFRADNVRREHAVPQSRTLPTNARPTRAPISINSVSRVWCEEVIMHMCT</sequence>
<proteinExistence type="predicted"/>
<dbReference type="Proteomes" id="UP000694846">
    <property type="component" value="Unplaced"/>
</dbReference>
<dbReference type="GeneID" id="112692426"/>
<reference evidence="2" key="1">
    <citation type="submission" date="2025-08" db="UniProtKB">
        <authorList>
            <consortium name="RefSeq"/>
        </authorList>
    </citation>
    <scope>IDENTIFICATION</scope>
    <source>
        <tissue evidence="2">Whole body</tissue>
    </source>
</reference>
<protein>
    <submittedName>
        <fullName evidence="2">Uncharacterized protein LOC112692426 isoform X3</fullName>
    </submittedName>
</protein>
<keyword evidence="1" id="KW-1185">Reference proteome</keyword>
<evidence type="ECO:0000313" key="1">
    <source>
        <dbReference type="Proteomes" id="UP000694846"/>
    </source>
</evidence>
<gene>
    <name evidence="2" type="primary">LOC112692426</name>
</gene>
<organism evidence="1 2">
    <name type="scientific">Sipha flava</name>
    <name type="common">yellow sugarcane aphid</name>
    <dbReference type="NCBI Taxonomy" id="143950"/>
    <lineage>
        <taxon>Eukaryota</taxon>
        <taxon>Metazoa</taxon>
        <taxon>Ecdysozoa</taxon>
        <taxon>Arthropoda</taxon>
        <taxon>Hexapoda</taxon>
        <taxon>Insecta</taxon>
        <taxon>Pterygota</taxon>
        <taxon>Neoptera</taxon>
        <taxon>Paraneoptera</taxon>
        <taxon>Hemiptera</taxon>
        <taxon>Sternorrhyncha</taxon>
        <taxon>Aphidomorpha</taxon>
        <taxon>Aphidoidea</taxon>
        <taxon>Aphididae</taxon>
        <taxon>Sipha</taxon>
    </lineage>
</organism>